<dbReference type="PANTHER" id="PTHR30061:SF50">
    <property type="entry name" value="MALTOSE_MALTODEXTRIN-BINDING PERIPLASMIC PROTEIN"/>
    <property type="match status" value="1"/>
</dbReference>
<evidence type="ECO:0000313" key="7">
    <source>
        <dbReference type="Proteomes" id="UP000198972"/>
    </source>
</evidence>
<keyword evidence="2" id="KW-0813">Transport</keyword>
<comment type="similarity">
    <text evidence="1">Belongs to the bacterial solute-binding protein 1 family.</text>
</comment>
<feature type="region of interest" description="Disordered" evidence="4">
    <location>
        <begin position="25"/>
        <end position="53"/>
    </location>
</feature>
<dbReference type="GO" id="GO:1901982">
    <property type="term" value="F:maltose binding"/>
    <property type="evidence" value="ECO:0007669"/>
    <property type="project" value="TreeGrafter"/>
</dbReference>
<dbReference type="OrthoDB" id="9766758at2"/>
<dbReference type="SUPFAM" id="SSF53850">
    <property type="entry name" value="Periplasmic binding protein-like II"/>
    <property type="match status" value="1"/>
</dbReference>
<evidence type="ECO:0000256" key="3">
    <source>
        <dbReference type="ARBA" id="ARBA00022729"/>
    </source>
</evidence>
<feature type="compositionally biased region" description="Polar residues" evidence="4">
    <location>
        <begin position="25"/>
        <end position="47"/>
    </location>
</feature>
<name>A0A1G7RPC9_9BACL</name>
<keyword evidence="7" id="KW-1185">Reference proteome</keyword>
<dbReference type="Gene3D" id="3.40.190.10">
    <property type="entry name" value="Periplasmic binding protein-like II"/>
    <property type="match status" value="2"/>
</dbReference>
<evidence type="ECO:0000256" key="1">
    <source>
        <dbReference type="ARBA" id="ARBA00008520"/>
    </source>
</evidence>
<dbReference type="GO" id="GO:0055052">
    <property type="term" value="C:ATP-binding cassette (ABC) transporter complex, substrate-binding subunit-containing"/>
    <property type="evidence" value="ECO:0007669"/>
    <property type="project" value="TreeGrafter"/>
</dbReference>
<proteinExistence type="inferred from homology"/>
<dbReference type="Pfam" id="PF13416">
    <property type="entry name" value="SBP_bac_8"/>
    <property type="match status" value="1"/>
</dbReference>
<feature type="signal peptide" evidence="5">
    <location>
        <begin position="1"/>
        <end position="19"/>
    </location>
</feature>
<reference evidence="6 7" key="1">
    <citation type="submission" date="2016-10" db="EMBL/GenBank/DDBJ databases">
        <authorList>
            <person name="de Groot N.N."/>
        </authorList>
    </citation>
    <scope>NUCLEOTIDE SEQUENCE [LARGE SCALE GENOMIC DNA]</scope>
    <source>
        <strain evidence="6 7">DSM 28129</strain>
    </source>
</reference>
<dbReference type="STRING" id="670482.SAMN04488542_1274"/>
<protein>
    <submittedName>
        <fullName evidence="6">Carbohydrate ABC transporter substrate-binding protein, CUT1 family</fullName>
    </submittedName>
</protein>
<dbReference type="InterPro" id="IPR006061">
    <property type="entry name" value="SBP_1_CS"/>
</dbReference>
<dbReference type="AlphaFoldDB" id="A0A1G7RPC9"/>
<dbReference type="PANTHER" id="PTHR30061">
    <property type="entry name" value="MALTOSE-BINDING PERIPLASMIC PROTEIN"/>
    <property type="match status" value="1"/>
</dbReference>
<organism evidence="6 7">
    <name type="scientific">Fontibacillus panacisegetis</name>
    <dbReference type="NCBI Taxonomy" id="670482"/>
    <lineage>
        <taxon>Bacteria</taxon>
        <taxon>Bacillati</taxon>
        <taxon>Bacillota</taxon>
        <taxon>Bacilli</taxon>
        <taxon>Bacillales</taxon>
        <taxon>Paenibacillaceae</taxon>
        <taxon>Fontibacillus</taxon>
    </lineage>
</organism>
<dbReference type="PROSITE" id="PS01037">
    <property type="entry name" value="SBP_BACTERIAL_1"/>
    <property type="match status" value="1"/>
</dbReference>
<dbReference type="InterPro" id="IPR006059">
    <property type="entry name" value="SBP"/>
</dbReference>
<dbReference type="GO" id="GO:0055085">
    <property type="term" value="P:transmembrane transport"/>
    <property type="evidence" value="ECO:0007669"/>
    <property type="project" value="InterPro"/>
</dbReference>
<gene>
    <name evidence="6" type="ORF">SAMN04488542_1274</name>
</gene>
<feature type="chain" id="PRO_5038455041" evidence="5">
    <location>
        <begin position="20"/>
        <end position="436"/>
    </location>
</feature>
<evidence type="ECO:0000256" key="5">
    <source>
        <dbReference type="SAM" id="SignalP"/>
    </source>
</evidence>
<keyword evidence="3 5" id="KW-0732">Signal</keyword>
<dbReference type="PROSITE" id="PS51257">
    <property type="entry name" value="PROKAR_LIPOPROTEIN"/>
    <property type="match status" value="1"/>
</dbReference>
<evidence type="ECO:0000256" key="4">
    <source>
        <dbReference type="SAM" id="MobiDB-lite"/>
    </source>
</evidence>
<accession>A0A1G7RPC9</accession>
<evidence type="ECO:0000256" key="2">
    <source>
        <dbReference type="ARBA" id="ARBA00022448"/>
    </source>
</evidence>
<dbReference type="RefSeq" id="WP_091234383.1">
    <property type="nucleotide sequence ID" value="NZ_FNBG01000027.1"/>
</dbReference>
<dbReference type="GO" id="GO:0015768">
    <property type="term" value="P:maltose transport"/>
    <property type="evidence" value="ECO:0007669"/>
    <property type="project" value="TreeGrafter"/>
</dbReference>
<dbReference type="CDD" id="cd13586">
    <property type="entry name" value="PBP2_Maltose_binding_like"/>
    <property type="match status" value="1"/>
</dbReference>
<dbReference type="EMBL" id="FNBG01000027">
    <property type="protein sequence ID" value="SDG12698.1"/>
    <property type="molecule type" value="Genomic_DNA"/>
</dbReference>
<dbReference type="Proteomes" id="UP000198972">
    <property type="component" value="Unassembled WGS sequence"/>
</dbReference>
<dbReference type="GO" id="GO:0042956">
    <property type="term" value="P:maltodextrin transmembrane transport"/>
    <property type="evidence" value="ECO:0007669"/>
    <property type="project" value="TreeGrafter"/>
</dbReference>
<sequence length="436" mass="47125">MKTKLLNVLLLFVIVVALAGCGGTASQTPTTEQNPDPTVAQEPNGNSAAVEEELKPEPGATLIVWDGGEDKALIESAGKVFAEKYGVSITFSEMSASESIGQMITDGPAGIGADVFMGVHDRTGSGVDAGVFLPNDWFEEETKANNNELAVLAVTTDDIMYGYPMSVETSAVFYNKDLISEVPADWNGVIEFAKTFNDPKANKFAYMWDIGSSYWNYGFFGGYGAYIFGNDGTDPTDIGLNNEQGVEAAKFYQSLNAILPLQTSDVNKDIRKSLFSDGKLAMNVSGPWDTVSFGKTVKNLGVSVYPNLPNGQPMKPFSGVKAYYVSAHTKYPNAAKLFANLITSEEWQIKNFELTGALPANKKASENSKVTSDPFASVFLAQFKNSVPMPSIAEYAQYPTPMGAAVASLWNEGKDPKEVMDNMVNQMKSNFNQVSN</sequence>
<evidence type="ECO:0000313" key="6">
    <source>
        <dbReference type="EMBL" id="SDG12698.1"/>
    </source>
</evidence>